<accession>A0A940DSW6</accession>
<dbReference type="PANTHER" id="PTHR42852:SF6">
    <property type="entry name" value="THIOL:DISULFIDE INTERCHANGE PROTEIN DSBE"/>
    <property type="match status" value="1"/>
</dbReference>
<dbReference type="EMBL" id="JADILV010000007">
    <property type="protein sequence ID" value="MBO8482733.1"/>
    <property type="molecule type" value="Genomic_DNA"/>
</dbReference>
<dbReference type="GO" id="GO:0030313">
    <property type="term" value="C:cell envelope"/>
    <property type="evidence" value="ECO:0007669"/>
    <property type="project" value="UniProtKB-SubCell"/>
</dbReference>
<reference evidence="6" key="1">
    <citation type="submission" date="2020-10" db="EMBL/GenBank/DDBJ databases">
        <authorList>
            <person name="Gilroy R."/>
        </authorList>
    </citation>
    <scope>NUCLEOTIDE SEQUENCE</scope>
    <source>
        <strain evidence="6">G3-8215</strain>
    </source>
</reference>
<proteinExistence type="predicted"/>
<dbReference type="Gene3D" id="3.40.30.10">
    <property type="entry name" value="Glutaredoxin"/>
    <property type="match status" value="1"/>
</dbReference>
<dbReference type="PANTHER" id="PTHR42852">
    <property type="entry name" value="THIOL:DISULFIDE INTERCHANGE PROTEIN DSBE"/>
    <property type="match status" value="1"/>
</dbReference>
<dbReference type="GO" id="GO:0017004">
    <property type="term" value="P:cytochrome complex assembly"/>
    <property type="evidence" value="ECO:0007669"/>
    <property type="project" value="UniProtKB-KW"/>
</dbReference>
<protein>
    <submittedName>
        <fullName evidence="6">TlpA family protein disulfide reductase</fullName>
    </submittedName>
</protein>
<dbReference type="PROSITE" id="PS51352">
    <property type="entry name" value="THIOREDOXIN_2"/>
    <property type="match status" value="1"/>
</dbReference>
<dbReference type="InterPro" id="IPR036249">
    <property type="entry name" value="Thioredoxin-like_sf"/>
</dbReference>
<evidence type="ECO:0000313" key="6">
    <source>
        <dbReference type="EMBL" id="MBO8482733.1"/>
    </source>
</evidence>
<evidence type="ECO:0000259" key="5">
    <source>
        <dbReference type="PROSITE" id="PS51352"/>
    </source>
</evidence>
<dbReference type="Proteomes" id="UP000725002">
    <property type="component" value="Unassembled WGS sequence"/>
</dbReference>
<dbReference type="InterPro" id="IPR050553">
    <property type="entry name" value="Thioredoxin_ResA/DsbE_sf"/>
</dbReference>
<dbReference type="InterPro" id="IPR012336">
    <property type="entry name" value="Thioredoxin-like_fold"/>
</dbReference>
<dbReference type="PROSITE" id="PS51257">
    <property type="entry name" value="PROKAR_LIPOPROTEIN"/>
    <property type="match status" value="1"/>
</dbReference>
<comment type="caution">
    <text evidence="6">The sequence shown here is derived from an EMBL/GenBank/DDBJ whole genome shotgun (WGS) entry which is preliminary data.</text>
</comment>
<organism evidence="6 7">
    <name type="scientific">Candidatus Cryptobacteroides avicola</name>
    <dbReference type="NCBI Taxonomy" id="2840757"/>
    <lineage>
        <taxon>Bacteria</taxon>
        <taxon>Pseudomonadati</taxon>
        <taxon>Bacteroidota</taxon>
        <taxon>Bacteroidia</taxon>
        <taxon>Bacteroidales</taxon>
        <taxon>Candidatus Cryptobacteroides</taxon>
    </lineage>
</organism>
<feature type="domain" description="Thioredoxin" evidence="5">
    <location>
        <begin position="489"/>
        <end position="645"/>
    </location>
</feature>
<sequence>MKKTANVVTGDRRVFLAAAISAALFLFASCSPKERVIENPLIDLANTSVIDITRVEITDTSTVLTVDAMYIPHYWITIDSGTYLYAGGKEYRMTGTEGIQADSLFWMPESGRAVFKVIFEPLPKKAKSFDFIETEWKLYGVDLTGKTAYGTPDGVPAALKKHDGTRPVPDPILESGETEVTVYLLNYRKELGTEIELYVNTLLNGQQSYKADIDPETATAGFRFQQYGPAYGMAVFQLGNIGGIGGEMWLAPGDSAEAYLDMRASGWMLKALRARNNAAAVPALGQRTYVSGEYMNLTNTFEAEQRQFNGNYVMNLYSGSFADYRMSADEYTEHVISRYRALTDSISASGLSPMMKEYWQTSLKQETVSAFGQGDFLRKHNYMMANNNWDYSIEVPGLDKMGPENYAALCGLFDVNDPKLLMGRNMLDFITAVTETGLSQAILETCGEGFIHDLTEAVPLAGKAENGDLSEAELEQFRSSASEPFFAEALEAMQADALASLAALEGKAVIEKTPEVSKEKLFDSIIAPHKGKVILVDFWNIWCGPCRAAISETEPLKDSELASEDLVWIYIANETSPIVKYKSMIPDIRGIHYRIGSEQWQYLCEKFGIDGIPSYVLVDKDGSYRLRNDFRDHGLMVSTLKEMTR</sequence>
<dbReference type="AlphaFoldDB" id="A0A940DSW6"/>
<evidence type="ECO:0000256" key="4">
    <source>
        <dbReference type="ARBA" id="ARBA00023284"/>
    </source>
</evidence>
<keyword evidence="4" id="KW-0676">Redox-active center</keyword>
<evidence type="ECO:0000256" key="3">
    <source>
        <dbReference type="ARBA" id="ARBA00023157"/>
    </source>
</evidence>
<evidence type="ECO:0000256" key="2">
    <source>
        <dbReference type="ARBA" id="ARBA00022748"/>
    </source>
</evidence>
<gene>
    <name evidence="6" type="ORF">IAB75_01230</name>
</gene>
<evidence type="ECO:0000313" key="7">
    <source>
        <dbReference type="Proteomes" id="UP000725002"/>
    </source>
</evidence>
<evidence type="ECO:0000256" key="1">
    <source>
        <dbReference type="ARBA" id="ARBA00004196"/>
    </source>
</evidence>
<keyword evidence="3" id="KW-1015">Disulfide bond</keyword>
<dbReference type="CDD" id="cd02966">
    <property type="entry name" value="TlpA_like_family"/>
    <property type="match status" value="1"/>
</dbReference>
<reference evidence="6" key="2">
    <citation type="journal article" date="2021" name="PeerJ">
        <title>Extensive microbial diversity within the chicken gut microbiome revealed by metagenomics and culture.</title>
        <authorList>
            <person name="Gilroy R."/>
            <person name="Ravi A."/>
            <person name="Getino M."/>
            <person name="Pursley I."/>
            <person name="Horton D.L."/>
            <person name="Alikhan N.F."/>
            <person name="Baker D."/>
            <person name="Gharbi K."/>
            <person name="Hall N."/>
            <person name="Watson M."/>
            <person name="Adriaenssens E.M."/>
            <person name="Foster-Nyarko E."/>
            <person name="Jarju S."/>
            <person name="Secka A."/>
            <person name="Antonio M."/>
            <person name="Oren A."/>
            <person name="Chaudhuri R.R."/>
            <person name="La Ragione R."/>
            <person name="Hildebrand F."/>
            <person name="Pallen M.J."/>
        </authorList>
    </citation>
    <scope>NUCLEOTIDE SEQUENCE</scope>
    <source>
        <strain evidence="6">G3-8215</strain>
    </source>
</reference>
<dbReference type="Pfam" id="PF13905">
    <property type="entry name" value="Thioredoxin_8"/>
    <property type="match status" value="1"/>
</dbReference>
<dbReference type="SUPFAM" id="SSF52833">
    <property type="entry name" value="Thioredoxin-like"/>
    <property type="match status" value="1"/>
</dbReference>
<dbReference type="InterPro" id="IPR013766">
    <property type="entry name" value="Thioredoxin_domain"/>
</dbReference>
<keyword evidence="2" id="KW-0201">Cytochrome c-type biogenesis</keyword>
<comment type="subcellular location">
    <subcellularLocation>
        <location evidence="1">Cell envelope</location>
    </subcellularLocation>
</comment>
<name>A0A940DSW6_9BACT</name>